<comment type="caution">
    <text evidence="2">The sequence shown here is derived from an EMBL/GenBank/DDBJ whole genome shotgun (WGS) entry which is preliminary data.</text>
</comment>
<organism evidence="2 3">
    <name type="scientific">Microbacterium yannicii</name>
    <dbReference type="NCBI Taxonomy" id="671622"/>
    <lineage>
        <taxon>Bacteria</taxon>
        <taxon>Bacillati</taxon>
        <taxon>Actinomycetota</taxon>
        <taxon>Actinomycetes</taxon>
        <taxon>Micrococcales</taxon>
        <taxon>Microbacteriaceae</taxon>
        <taxon>Microbacterium</taxon>
    </lineage>
</organism>
<proteinExistence type="predicted"/>
<keyword evidence="3" id="KW-1185">Reference proteome</keyword>
<protein>
    <submittedName>
        <fullName evidence="2">Uncharacterized protein</fullName>
    </submittedName>
</protein>
<evidence type="ECO:0000313" key="2">
    <source>
        <dbReference type="EMBL" id="GAA5093660.1"/>
    </source>
</evidence>
<keyword evidence="1" id="KW-1133">Transmembrane helix</keyword>
<name>A0ABP9MA63_9MICO</name>
<evidence type="ECO:0000256" key="1">
    <source>
        <dbReference type="SAM" id="Phobius"/>
    </source>
</evidence>
<keyword evidence="1" id="KW-0472">Membrane</keyword>
<dbReference type="Proteomes" id="UP001501407">
    <property type="component" value="Unassembled WGS sequence"/>
</dbReference>
<evidence type="ECO:0000313" key="3">
    <source>
        <dbReference type="Proteomes" id="UP001501407"/>
    </source>
</evidence>
<dbReference type="RefSeq" id="WP_194414474.1">
    <property type="nucleotide sequence ID" value="NZ_BAABKZ010000002.1"/>
</dbReference>
<reference evidence="3" key="1">
    <citation type="journal article" date="2019" name="Int. J. Syst. Evol. Microbiol.">
        <title>The Global Catalogue of Microorganisms (GCM) 10K type strain sequencing project: providing services to taxonomists for standard genome sequencing and annotation.</title>
        <authorList>
            <consortium name="The Broad Institute Genomics Platform"/>
            <consortium name="The Broad Institute Genome Sequencing Center for Infectious Disease"/>
            <person name="Wu L."/>
            <person name="Ma J."/>
        </authorList>
    </citation>
    <scope>NUCLEOTIDE SEQUENCE [LARGE SCALE GENOMIC DNA]</scope>
    <source>
        <strain evidence="3">JCM 18959</strain>
    </source>
</reference>
<gene>
    <name evidence="2" type="ORF">GCM10025760_24110</name>
</gene>
<keyword evidence="1" id="KW-0812">Transmembrane</keyword>
<dbReference type="EMBL" id="BAABKZ010000002">
    <property type="protein sequence ID" value="GAA5093660.1"/>
    <property type="molecule type" value="Genomic_DNA"/>
</dbReference>
<feature type="transmembrane region" description="Helical" evidence="1">
    <location>
        <begin position="21"/>
        <end position="42"/>
    </location>
</feature>
<sequence length="45" mass="4928">MASGSRKRKRSRKVTAPGMRWWGYLLLVLGVLAVGALAVLALRFA</sequence>
<accession>A0ABP9MA63</accession>